<dbReference type="EMBL" id="LR881469">
    <property type="protein sequence ID" value="CAD5327255.1"/>
    <property type="molecule type" value="Genomic_DNA"/>
</dbReference>
<protein>
    <submittedName>
        <fullName evidence="6">(thale cress) hypothetical protein</fullName>
    </submittedName>
</protein>
<sequence>MLRWDEAYKGVEDIIDNVDLACHQETTKGNSSQGMESDNECESSYDSPFAEHNALAIVPSGLESGHEETCKEDVLFYHLKTSYEHQHGSISHGAIGKQHVQDRYTDFKAFKNKKKFNLGVNMRVFVTGRVKGWTPTTFLQYAHLVYIPMKWYTSHWVCLVINLRLHTVQVFDPLIEATSDEEVQCLMAPVVEMIPWLVKEVVGKQYTKNFSTNPLTWERVRGVYQNQRGGGSGPLAAKYLEMHSFGLDIDDMGHITDEMIDELRKGYALDAYAEFIENDEATKP</sequence>
<evidence type="ECO:0000256" key="4">
    <source>
        <dbReference type="SAM" id="MobiDB-lite"/>
    </source>
</evidence>
<dbReference type="InterPro" id="IPR038765">
    <property type="entry name" value="Papain-like_cys_pep_sf"/>
</dbReference>
<dbReference type="AlphaFoldDB" id="A0A7G2F1T4"/>
<evidence type="ECO:0000256" key="2">
    <source>
        <dbReference type="ARBA" id="ARBA00022670"/>
    </source>
</evidence>
<name>A0A7G2F1T4_ARATH</name>
<dbReference type="SUPFAM" id="SSF54001">
    <property type="entry name" value="Cysteine proteinases"/>
    <property type="match status" value="1"/>
</dbReference>
<feature type="region of interest" description="Disordered" evidence="4">
    <location>
        <begin position="27"/>
        <end position="46"/>
    </location>
</feature>
<organism evidence="6 7">
    <name type="scientific">Arabidopsis thaliana</name>
    <name type="common">Mouse-ear cress</name>
    <dbReference type="NCBI Taxonomy" id="3702"/>
    <lineage>
        <taxon>Eukaryota</taxon>
        <taxon>Viridiplantae</taxon>
        <taxon>Streptophyta</taxon>
        <taxon>Embryophyta</taxon>
        <taxon>Tracheophyta</taxon>
        <taxon>Spermatophyta</taxon>
        <taxon>Magnoliopsida</taxon>
        <taxon>eudicotyledons</taxon>
        <taxon>Gunneridae</taxon>
        <taxon>Pentapetalae</taxon>
        <taxon>rosids</taxon>
        <taxon>malvids</taxon>
        <taxon>Brassicales</taxon>
        <taxon>Brassicaceae</taxon>
        <taxon>Camelineae</taxon>
        <taxon>Arabidopsis</taxon>
    </lineage>
</organism>
<gene>
    <name evidence="6" type="ORF">AT9943_LOCUS14964</name>
</gene>
<comment type="similarity">
    <text evidence="1">Belongs to the peptidase C48 family.</text>
</comment>
<dbReference type="Proteomes" id="UP000516314">
    <property type="component" value="Chromosome 4"/>
</dbReference>
<evidence type="ECO:0000313" key="6">
    <source>
        <dbReference type="EMBL" id="CAD5327255.1"/>
    </source>
</evidence>
<keyword evidence="2" id="KW-0645">Protease</keyword>
<dbReference type="GO" id="GO:0006508">
    <property type="term" value="P:proteolysis"/>
    <property type="evidence" value="ECO:0007669"/>
    <property type="project" value="UniProtKB-KW"/>
</dbReference>
<dbReference type="Gene3D" id="3.40.395.10">
    <property type="entry name" value="Adenoviral Proteinase, Chain A"/>
    <property type="match status" value="1"/>
</dbReference>
<dbReference type="Pfam" id="PF02902">
    <property type="entry name" value="Peptidase_C48"/>
    <property type="match status" value="1"/>
</dbReference>
<feature type="compositionally biased region" description="Polar residues" evidence="4">
    <location>
        <begin position="27"/>
        <end position="36"/>
    </location>
</feature>
<proteinExistence type="inferred from homology"/>
<dbReference type="PROSITE" id="PS50600">
    <property type="entry name" value="ULP_PROTEASE"/>
    <property type="match status" value="1"/>
</dbReference>
<reference evidence="6 7" key="1">
    <citation type="submission" date="2020-09" db="EMBL/GenBank/DDBJ databases">
        <authorList>
            <person name="Ashkenazy H."/>
        </authorList>
    </citation>
    <scope>NUCLEOTIDE SEQUENCE [LARGE SCALE GENOMIC DNA]</scope>
    <source>
        <strain evidence="7">cv. Cdm-0</strain>
    </source>
</reference>
<evidence type="ECO:0000256" key="1">
    <source>
        <dbReference type="ARBA" id="ARBA00005234"/>
    </source>
</evidence>
<dbReference type="GO" id="GO:0008234">
    <property type="term" value="F:cysteine-type peptidase activity"/>
    <property type="evidence" value="ECO:0007669"/>
    <property type="project" value="InterPro"/>
</dbReference>
<evidence type="ECO:0000256" key="3">
    <source>
        <dbReference type="ARBA" id="ARBA00022801"/>
    </source>
</evidence>
<accession>A0A7G2F1T4</accession>
<evidence type="ECO:0000259" key="5">
    <source>
        <dbReference type="PROSITE" id="PS50600"/>
    </source>
</evidence>
<keyword evidence="3" id="KW-0378">Hydrolase</keyword>
<feature type="domain" description="Ubiquitin-like protease family profile" evidence="5">
    <location>
        <begin position="55"/>
        <end position="243"/>
    </location>
</feature>
<evidence type="ECO:0000313" key="7">
    <source>
        <dbReference type="Proteomes" id="UP000516314"/>
    </source>
</evidence>
<dbReference type="InterPro" id="IPR003653">
    <property type="entry name" value="Peptidase_C48_C"/>
</dbReference>